<evidence type="ECO:0000313" key="3">
    <source>
        <dbReference type="EMBL" id="CPV66336.1"/>
    </source>
</evidence>
<dbReference type="InterPro" id="IPR026001">
    <property type="entry name" value="Abi-like_C"/>
</dbReference>
<sequence length="277" mass="29948">MASGNRSWANSVMTAVALMAEQFTRDDWMRLGLHTRTADVITNHPRLLRSLGFGDDDYTTQIWDVLPKVLGKQRDPETGDITLTNFERVETHLGLKAWLRENESDLFAAIYNDDSSDALDSALDDLVEAAEDHAVSTADIYAHAARIRRALGDDPAQMVGSAKELLETVCKSVLDIHGPSTGRATTVAQLSAQVQSALGIKPNATPTDPGARQRHDMLAGLNRVIGAIAELRNMGLATGHGASQIPPLDSATARLAAHAAIAVATFYLKLDDQRRNS</sequence>
<feature type="domain" description="AbiJ N-terminal" evidence="2">
    <location>
        <begin position="14"/>
        <end position="72"/>
    </location>
</feature>
<dbReference type="Proteomes" id="UP000045782">
    <property type="component" value="Unassembled WGS sequence"/>
</dbReference>
<evidence type="ECO:0000313" key="4">
    <source>
        <dbReference type="Proteomes" id="UP000045782"/>
    </source>
</evidence>
<evidence type="ECO:0000259" key="1">
    <source>
        <dbReference type="Pfam" id="PF14355"/>
    </source>
</evidence>
<dbReference type="InterPro" id="IPR040508">
    <property type="entry name" value="AbiJ_NTD5"/>
</dbReference>
<dbReference type="Pfam" id="PF14355">
    <property type="entry name" value="Abi_C"/>
    <property type="match status" value="1"/>
</dbReference>
<name>A0A0U0ZTW5_9MYCO</name>
<dbReference type="RefSeq" id="WP_131724577.1">
    <property type="nucleotide sequence ID" value="NZ_CSWP01000009.1"/>
</dbReference>
<proteinExistence type="predicted"/>
<evidence type="ECO:0000259" key="2">
    <source>
        <dbReference type="Pfam" id="PF18865"/>
    </source>
</evidence>
<feature type="domain" description="Abortive infection protein-like C-terminal" evidence="1">
    <location>
        <begin position="189"/>
        <end position="268"/>
    </location>
</feature>
<dbReference type="AlphaFoldDB" id="A0A0U0ZTW5"/>
<gene>
    <name evidence="3" type="ORF">ERS075579_03982</name>
</gene>
<reference evidence="3 4" key="1">
    <citation type="submission" date="2015-03" db="EMBL/GenBank/DDBJ databases">
        <authorList>
            <person name="Murphy D."/>
        </authorList>
    </citation>
    <scope>NUCLEOTIDE SEQUENCE [LARGE SCALE GENOMIC DNA]</scope>
    <source>
        <strain evidence="3 4">PAP088</strain>
    </source>
</reference>
<accession>A0A0U0ZTW5</accession>
<dbReference type="Pfam" id="PF18865">
    <property type="entry name" value="AbiJ_NTD5"/>
    <property type="match status" value="1"/>
</dbReference>
<protein>
    <recommendedName>
        <fullName evidence="5">Abortive infection protein-like C-terminal domain-containing protein</fullName>
    </recommendedName>
</protein>
<organism evidence="3 4">
    <name type="scientific">Mycobacteroides abscessus</name>
    <dbReference type="NCBI Taxonomy" id="36809"/>
    <lineage>
        <taxon>Bacteria</taxon>
        <taxon>Bacillati</taxon>
        <taxon>Actinomycetota</taxon>
        <taxon>Actinomycetes</taxon>
        <taxon>Mycobacteriales</taxon>
        <taxon>Mycobacteriaceae</taxon>
        <taxon>Mycobacteroides</taxon>
    </lineage>
</organism>
<dbReference type="EMBL" id="CSWP01000009">
    <property type="protein sequence ID" value="CPV66336.1"/>
    <property type="molecule type" value="Genomic_DNA"/>
</dbReference>
<evidence type="ECO:0008006" key="5">
    <source>
        <dbReference type="Google" id="ProtNLM"/>
    </source>
</evidence>